<keyword evidence="5" id="KW-0547">Nucleotide-binding</keyword>
<accession>A0ABD0XDY5</accession>
<evidence type="ECO:0000256" key="1">
    <source>
        <dbReference type="ARBA" id="ARBA00004496"/>
    </source>
</evidence>
<dbReference type="InterPro" id="IPR051261">
    <property type="entry name" value="NLR"/>
</dbReference>
<dbReference type="EMBL" id="JAGEUA010000002">
    <property type="protein sequence ID" value="KAL1005897.1"/>
    <property type="molecule type" value="Genomic_DNA"/>
</dbReference>
<dbReference type="SMART" id="SM00368">
    <property type="entry name" value="LRR_RI"/>
    <property type="match status" value="10"/>
</dbReference>
<evidence type="ECO:0000256" key="6">
    <source>
        <dbReference type="ARBA" id="ARBA00022840"/>
    </source>
</evidence>
<reference evidence="8 9" key="1">
    <citation type="submission" date="2024-06" db="EMBL/GenBank/DDBJ databases">
        <authorList>
            <person name="Pan Q."/>
            <person name="Wen M."/>
            <person name="Jouanno E."/>
            <person name="Zahm M."/>
            <person name="Klopp C."/>
            <person name="Cabau C."/>
            <person name="Louis A."/>
            <person name="Berthelot C."/>
            <person name="Parey E."/>
            <person name="Roest Crollius H."/>
            <person name="Montfort J."/>
            <person name="Robinson-Rechavi M."/>
            <person name="Bouchez O."/>
            <person name="Lampietro C."/>
            <person name="Lopez Roques C."/>
            <person name="Donnadieu C."/>
            <person name="Postlethwait J."/>
            <person name="Bobe J."/>
            <person name="Verreycken H."/>
            <person name="Guiguen Y."/>
        </authorList>
    </citation>
    <scope>NUCLEOTIDE SEQUENCE [LARGE SCALE GENOMIC DNA]</scope>
    <source>
        <strain evidence="8">Up_M1</strain>
        <tissue evidence="8">Testis</tissue>
    </source>
</reference>
<dbReference type="PROSITE" id="PS51450">
    <property type="entry name" value="LRR"/>
    <property type="match status" value="1"/>
</dbReference>
<dbReference type="AlphaFoldDB" id="A0ABD0XDY5"/>
<dbReference type="Pfam" id="PF17776">
    <property type="entry name" value="NLRC4_HD2"/>
    <property type="match status" value="1"/>
</dbReference>
<evidence type="ECO:0000256" key="5">
    <source>
        <dbReference type="ARBA" id="ARBA00022741"/>
    </source>
</evidence>
<dbReference type="GO" id="GO:0005524">
    <property type="term" value="F:ATP binding"/>
    <property type="evidence" value="ECO:0007669"/>
    <property type="project" value="UniProtKB-KW"/>
</dbReference>
<sequence length="984" mass="110499">MFHPGRRNNLTNQLTVTASHMEKLCSKLKSILKKSYQSPSGGKTVHPFYIDFDLQYQACESSEVNQHEYILIDPGYSERCEPLYPFVRSDIFETIKTALTTGVSGIGKSVTMQRFILNWAEGKGYPEVQLIFPLPFRQLNLVKDKLNLIELLYRFFPELMDPGISDLESCRVGFIFDGLDEFRSCLDFKNNLKMTDVKEAVCVSTLLTNLIAGNILPSAHIWITSRPAAVSRIPSQYINEVTEIKGFSDVQKEEFFRRAIRDKNQAKAVITYLKASKLYDLCRIPFICSLVASVLEKQTNIDDKICEPVALTPFFNDLLTLLHSRTNNVNIVDKLGKLAFMQLMKGITVFYEEDLRECNVEFDVAAFCANLKLPVFREDVGLQQTKIYYFAHTTIQEFFAAMWFIQSNGSQIQNFNFDTQIERALWFFPDACHLKRAVDMTLQSQTGHLDLFLRFLLGITLSFNLVSDSGFSLSPALPEILEYIKEKVMENPASPRTLNLLNCMRELKDDSLTNMAMAILTKKIKPGAKYPRAHWLDLATFLMAEDNPKNICGIELGRRDDKQIHGMLPLIKASKTVTLRYHNLTVKSCEVFATVLSSKVSLLRGLDLSFNTLKDTGVQLLADGLAEPHCRLERLKLSGCRVKQKGFVALGKALQSNPSHLRELDLSCNEPGESGVFHLVEGLKVVKCKLQVLKLSNCQLGLQQCQALVGFLKDNPQHLRALDVSINHLGDKGVSLLIDWLKFTPIDKLELYCCQLTEKCCMNIVSCLVNVPCLRELNLSNNNLKDEGVQMLSNTFGMPPSQLEILNLAECGIIGGNCHWLNGSFRLSSPFIKILDFSRNALGDINVIELLIFLKTTCFSLEALMLSGCKLTEQCCPGLVKALCSSFPNLKELDLSENKLGDSGVRILCRALISPTCKLETLFLGCCGITSVGCSSLALALKSNQCNITELSLVRNDTGEEGLRILSAIRDDPRYHLLNLEMND</sequence>
<dbReference type="InterPro" id="IPR041267">
    <property type="entry name" value="NLRP_HD2"/>
</dbReference>
<dbReference type="Gene3D" id="3.80.10.10">
    <property type="entry name" value="Ribonuclease Inhibitor"/>
    <property type="match status" value="2"/>
</dbReference>
<evidence type="ECO:0000313" key="9">
    <source>
        <dbReference type="Proteomes" id="UP001557470"/>
    </source>
</evidence>
<dbReference type="Proteomes" id="UP001557470">
    <property type="component" value="Unassembled WGS sequence"/>
</dbReference>
<dbReference type="InterPro" id="IPR001611">
    <property type="entry name" value="Leu-rich_rpt"/>
</dbReference>
<dbReference type="Pfam" id="PF13516">
    <property type="entry name" value="LRR_6"/>
    <property type="match status" value="6"/>
</dbReference>
<dbReference type="InterPro" id="IPR041075">
    <property type="entry name" value="NOD1/2_WH"/>
</dbReference>
<gene>
    <name evidence="8" type="ORF">UPYG_G00065310</name>
</gene>
<dbReference type="InterPro" id="IPR027417">
    <property type="entry name" value="P-loop_NTPase"/>
</dbReference>
<dbReference type="PANTHER" id="PTHR24106">
    <property type="entry name" value="NACHT, LRR AND CARD DOMAINS-CONTAINING"/>
    <property type="match status" value="1"/>
</dbReference>
<evidence type="ECO:0000256" key="3">
    <source>
        <dbReference type="ARBA" id="ARBA00022614"/>
    </source>
</evidence>
<dbReference type="InterPro" id="IPR007111">
    <property type="entry name" value="NACHT_NTPase"/>
</dbReference>
<dbReference type="SUPFAM" id="SSF52047">
    <property type="entry name" value="RNI-like"/>
    <property type="match status" value="2"/>
</dbReference>
<evidence type="ECO:0000256" key="2">
    <source>
        <dbReference type="ARBA" id="ARBA00022490"/>
    </source>
</evidence>
<keyword evidence="3" id="KW-0433">Leucine-rich repeat</keyword>
<dbReference type="Pfam" id="PF17779">
    <property type="entry name" value="WHD_NOD2"/>
    <property type="match status" value="1"/>
</dbReference>
<protein>
    <recommendedName>
        <fullName evidence="7">NACHT domain-containing protein</fullName>
    </recommendedName>
</protein>
<dbReference type="Pfam" id="PF05729">
    <property type="entry name" value="NACHT"/>
    <property type="match status" value="1"/>
</dbReference>
<keyword evidence="9" id="KW-1185">Reference proteome</keyword>
<dbReference type="GO" id="GO:0005737">
    <property type="term" value="C:cytoplasm"/>
    <property type="evidence" value="ECO:0007669"/>
    <property type="project" value="UniProtKB-SubCell"/>
</dbReference>
<evidence type="ECO:0000256" key="4">
    <source>
        <dbReference type="ARBA" id="ARBA00022737"/>
    </source>
</evidence>
<evidence type="ECO:0000259" key="7">
    <source>
        <dbReference type="PROSITE" id="PS50837"/>
    </source>
</evidence>
<keyword evidence="6" id="KW-0067">ATP-binding</keyword>
<proteinExistence type="predicted"/>
<name>A0ABD0XDY5_UMBPY</name>
<dbReference type="Gene3D" id="3.40.50.300">
    <property type="entry name" value="P-loop containing nucleotide triphosphate hydrolases"/>
    <property type="match status" value="1"/>
</dbReference>
<dbReference type="InterPro" id="IPR032675">
    <property type="entry name" value="LRR_dom_sf"/>
</dbReference>
<organism evidence="8 9">
    <name type="scientific">Umbra pygmaea</name>
    <name type="common">Eastern mudminnow</name>
    <dbReference type="NCBI Taxonomy" id="75934"/>
    <lineage>
        <taxon>Eukaryota</taxon>
        <taxon>Metazoa</taxon>
        <taxon>Chordata</taxon>
        <taxon>Craniata</taxon>
        <taxon>Vertebrata</taxon>
        <taxon>Euteleostomi</taxon>
        <taxon>Actinopterygii</taxon>
        <taxon>Neopterygii</taxon>
        <taxon>Teleostei</taxon>
        <taxon>Protacanthopterygii</taxon>
        <taxon>Esociformes</taxon>
        <taxon>Umbridae</taxon>
        <taxon>Umbra</taxon>
    </lineage>
</organism>
<keyword evidence="2" id="KW-0963">Cytoplasm</keyword>
<feature type="domain" description="NACHT" evidence="7">
    <location>
        <begin position="96"/>
        <end position="229"/>
    </location>
</feature>
<keyword evidence="4" id="KW-0677">Repeat</keyword>
<dbReference type="PROSITE" id="PS50837">
    <property type="entry name" value="NACHT"/>
    <property type="match status" value="1"/>
</dbReference>
<comment type="subcellular location">
    <subcellularLocation>
        <location evidence="1">Cytoplasm</location>
    </subcellularLocation>
</comment>
<evidence type="ECO:0000313" key="8">
    <source>
        <dbReference type="EMBL" id="KAL1005897.1"/>
    </source>
</evidence>
<comment type="caution">
    <text evidence="8">The sequence shown here is derived from an EMBL/GenBank/DDBJ whole genome shotgun (WGS) entry which is preliminary data.</text>
</comment>